<dbReference type="GO" id="GO:0016491">
    <property type="term" value="F:oxidoreductase activity"/>
    <property type="evidence" value="ECO:0007669"/>
    <property type="project" value="UniProtKB-KW"/>
</dbReference>
<dbReference type="Pfam" id="PF00107">
    <property type="entry name" value="ADH_zinc_N"/>
    <property type="match status" value="1"/>
</dbReference>
<evidence type="ECO:0000256" key="3">
    <source>
        <dbReference type="ARBA" id="ARBA00022723"/>
    </source>
</evidence>
<dbReference type="Gene3D" id="3.40.50.720">
    <property type="entry name" value="NAD(P)-binding Rossmann-like Domain"/>
    <property type="match status" value="1"/>
</dbReference>
<dbReference type="Gene3D" id="3.90.180.10">
    <property type="entry name" value="Medium-chain alcohol dehydrogenases, catalytic domain"/>
    <property type="match status" value="1"/>
</dbReference>
<protein>
    <submittedName>
        <fullName evidence="8">Succinate-semialdehyde dehydrogenase</fullName>
    </submittedName>
</protein>
<evidence type="ECO:0000256" key="2">
    <source>
        <dbReference type="ARBA" id="ARBA00008072"/>
    </source>
</evidence>
<keyword evidence="4 6" id="KW-0862">Zinc</keyword>
<comment type="cofactor">
    <cofactor evidence="1 6">
        <name>Zn(2+)</name>
        <dbReference type="ChEBI" id="CHEBI:29105"/>
    </cofactor>
</comment>
<evidence type="ECO:0000256" key="1">
    <source>
        <dbReference type="ARBA" id="ARBA00001947"/>
    </source>
</evidence>
<dbReference type="SUPFAM" id="SSF51735">
    <property type="entry name" value="NAD(P)-binding Rossmann-fold domains"/>
    <property type="match status" value="1"/>
</dbReference>
<dbReference type="GO" id="GO:0008270">
    <property type="term" value="F:zinc ion binding"/>
    <property type="evidence" value="ECO:0007669"/>
    <property type="project" value="InterPro"/>
</dbReference>
<comment type="caution">
    <text evidence="8">The sequence shown here is derived from an EMBL/GenBank/DDBJ whole genome shotgun (WGS) entry which is preliminary data.</text>
</comment>
<dbReference type="EMBL" id="BJUW01000003">
    <property type="protein sequence ID" value="GEK85685.1"/>
    <property type="molecule type" value="Genomic_DNA"/>
</dbReference>
<keyword evidence="3 6" id="KW-0479">Metal-binding</keyword>
<dbReference type="InterPro" id="IPR013149">
    <property type="entry name" value="ADH-like_C"/>
</dbReference>
<dbReference type="SMART" id="SM00829">
    <property type="entry name" value="PKS_ER"/>
    <property type="match status" value="1"/>
</dbReference>
<dbReference type="InterPro" id="IPR011032">
    <property type="entry name" value="GroES-like_sf"/>
</dbReference>
<evidence type="ECO:0000313" key="8">
    <source>
        <dbReference type="EMBL" id="GEK85685.1"/>
    </source>
</evidence>
<dbReference type="Pfam" id="PF08240">
    <property type="entry name" value="ADH_N"/>
    <property type="match status" value="1"/>
</dbReference>
<dbReference type="InterPro" id="IPR020843">
    <property type="entry name" value="ER"/>
</dbReference>
<evidence type="ECO:0000313" key="9">
    <source>
        <dbReference type="Proteomes" id="UP000321225"/>
    </source>
</evidence>
<evidence type="ECO:0000256" key="6">
    <source>
        <dbReference type="RuleBase" id="RU361277"/>
    </source>
</evidence>
<name>A0A511AC04_9MICO</name>
<evidence type="ECO:0000256" key="5">
    <source>
        <dbReference type="ARBA" id="ARBA00023002"/>
    </source>
</evidence>
<sequence length="391" mass="40524">MTDMDENLDIPRTMRAAVWDGVDPSLSIETILTPQPRSGEVLVRVAACGVCHTDLHVLKGEVAFPAPAVLGHEVSGIVAAVGNGVVDFAPGDRIVGAFVMPCGTCTQCRKGRDDLCSTFFQENRLGGNLLDGTSRLARTDGSRLSMYSMAALAEYCVIPATAVTALPDALPLEESAVLGCAAFTAYGAVSSSGMAAGDVVAVVATGGIGSSIVQVASHLGAKKIIAVDVNDEKLDAARALGATDIINSLTTDAVTALRDIAPDGADIVFEALGRPETFEQAVSLLADGGRMVAVGIAAGAATARVPITPLVRRGQVVSGSFGARTRRDLPRVAELAADGGFDVGRAVTRRFDLEDADQAYQALSHGEITGRAIVIPGFHTRQTEDSNNDQH</sequence>
<gene>
    <name evidence="8" type="ORF">MAE01_08610</name>
</gene>
<dbReference type="PROSITE" id="PS00059">
    <property type="entry name" value="ADH_ZINC"/>
    <property type="match status" value="1"/>
</dbReference>
<reference evidence="8 9" key="1">
    <citation type="submission" date="2019-07" db="EMBL/GenBank/DDBJ databases">
        <title>Whole genome shotgun sequence of Microbacterium aerolatum NBRC 103071.</title>
        <authorList>
            <person name="Hosoyama A."/>
            <person name="Uohara A."/>
            <person name="Ohji S."/>
            <person name="Ichikawa N."/>
        </authorList>
    </citation>
    <scope>NUCLEOTIDE SEQUENCE [LARGE SCALE GENOMIC DNA]</scope>
    <source>
        <strain evidence="8 9">NBRC 103071</strain>
    </source>
</reference>
<dbReference type="SUPFAM" id="SSF50129">
    <property type="entry name" value="GroES-like"/>
    <property type="match status" value="1"/>
</dbReference>
<evidence type="ECO:0000259" key="7">
    <source>
        <dbReference type="SMART" id="SM00829"/>
    </source>
</evidence>
<proteinExistence type="inferred from homology"/>
<dbReference type="Proteomes" id="UP000321225">
    <property type="component" value="Unassembled WGS sequence"/>
</dbReference>
<dbReference type="InterPro" id="IPR013154">
    <property type="entry name" value="ADH-like_N"/>
</dbReference>
<keyword evidence="5" id="KW-0560">Oxidoreductase</keyword>
<dbReference type="InterPro" id="IPR036291">
    <property type="entry name" value="NAD(P)-bd_dom_sf"/>
</dbReference>
<dbReference type="InterPro" id="IPR002328">
    <property type="entry name" value="ADH_Zn_CS"/>
</dbReference>
<keyword evidence="9" id="KW-1185">Reference proteome</keyword>
<evidence type="ECO:0000256" key="4">
    <source>
        <dbReference type="ARBA" id="ARBA00022833"/>
    </source>
</evidence>
<organism evidence="8 9">
    <name type="scientific">Microbacterium aerolatum</name>
    <dbReference type="NCBI Taxonomy" id="153731"/>
    <lineage>
        <taxon>Bacteria</taxon>
        <taxon>Bacillati</taxon>
        <taxon>Actinomycetota</taxon>
        <taxon>Actinomycetes</taxon>
        <taxon>Micrococcales</taxon>
        <taxon>Microbacteriaceae</taxon>
        <taxon>Microbacterium</taxon>
    </lineage>
</organism>
<dbReference type="PANTHER" id="PTHR43350:SF2">
    <property type="entry name" value="GROES-LIKE ZINC-BINDING ALCOHOL DEHYDROGENASE FAMILY PROTEIN"/>
    <property type="match status" value="1"/>
</dbReference>
<comment type="similarity">
    <text evidence="2 6">Belongs to the zinc-containing alcohol dehydrogenase family.</text>
</comment>
<accession>A0A511AC04</accession>
<feature type="domain" description="Enoyl reductase (ER)" evidence="7">
    <location>
        <begin position="21"/>
        <end position="374"/>
    </location>
</feature>
<dbReference type="AlphaFoldDB" id="A0A511AC04"/>
<dbReference type="PANTHER" id="PTHR43350">
    <property type="entry name" value="NAD-DEPENDENT ALCOHOL DEHYDROGENASE"/>
    <property type="match status" value="1"/>
</dbReference>